<dbReference type="InterPro" id="IPR049691">
    <property type="entry name" value="Daptide_aminotransferase"/>
</dbReference>
<dbReference type="EC" id="2.6.1.-" evidence="4"/>
<dbReference type="Gene3D" id="3.90.1150.10">
    <property type="entry name" value="Aspartate Aminotransferase, domain 1"/>
    <property type="match status" value="1"/>
</dbReference>
<protein>
    <submittedName>
        <fullName evidence="4">Aminotransferase</fullName>
        <ecNumber evidence="4">2.6.1.-</ecNumber>
    </submittedName>
</protein>
<dbReference type="NCBIfam" id="NF041821">
    <property type="entry name" value="daptide_amino"/>
    <property type="match status" value="1"/>
</dbReference>
<reference evidence="4" key="1">
    <citation type="submission" date="2005-07" db="EMBL/GenBank/DDBJ databases">
        <title>Complete sequence of Thermobifida fusca YX.</title>
        <authorList>
            <consortium name="US DOE Joint Genome Institute"/>
            <person name="Copeland A."/>
            <person name="Lucas S."/>
            <person name="Lapidus A."/>
            <person name="Barry K."/>
            <person name="Detter J.C."/>
            <person name="Glavina T."/>
            <person name="Hammon N."/>
            <person name="Israni S."/>
            <person name="Pitluck S."/>
            <person name="Di Bartolo G."/>
            <person name="Chain P."/>
            <person name="Schmutz J."/>
            <person name="Larimer F."/>
            <person name="Land M."/>
            <person name="Lykidis A."/>
            <person name="Richardson P."/>
        </authorList>
    </citation>
    <scope>NUCLEOTIDE SEQUENCE</scope>
    <source>
        <strain evidence="4">YX</strain>
    </source>
</reference>
<accession>Q47TH0</accession>
<gene>
    <name evidence="4" type="ordered locus">Tfu_0206</name>
</gene>
<proteinExistence type="inferred from homology"/>
<evidence type="ECO:0000256" key="1">
    <source>
        <dbReference type="ARBA" id="ARBA00008954"/>
    </source>
</evidence>
<dbReference type="InterPro" id="IPR015422">
    <property type="entry name" value="PyrdxlP-dep_Trfase_small"/>
</dbReference>
<keyword evidence="4" id="KW-0808">Transferase</keyword>
<dbReference type="GO" id="GO:0030170">
    <property type="term" value="F:pyridoxal phosphate binding"/>
    <property type="evidence" value="ECO:0007669"/>
    <property type="project" value="InterPro"/>
</dbReference>
<dbReference type="GO" id="GO:0008483">
    <property type="term" value="F:transaminase activity"/>
    <property type="evidence" value="ECO:0007669"/>
    <property type="project" value="UniProtKB-KW"/>
</dbReference>
<evidence type="ECO:0000256" key="2">
    <source>
        <dbReference type="ARBA" id="ARBA00022898"/>
    </source>
</evidence>
<dbReference type="OrthoDB" id="9801052at2"/>
<organism evidence="4">
    <name type="scientific">Thermobifida fusca (strain YX)</name>
    <dbReference type="NCBI Taxonomy" id="269800"/>
    <lineage>
        <taxon>Bacteria</taxon>
        <taxon>Bacillati</taxon>
        <taxon>Actinomycetota</taxon>
        <taxon>Actinomycetes</taxon>
        <taxon>Streptosporangiales</taxon>
        <taxon>Nocardiopsidaceae</taxon>
        <taxon>Thermobifida</taxon>
    </lineage>
</organism>
<dbReference type="HOGENOM" id="CLU_016922_4_3_11"/>
<dbReference type="Pfam" id="PF00202">
    <property type="entry name" value="Aminotran_3"/>
    <property type="match status" value="1"/>
</dbReference>
<dbReference type="CDD" id="cd00610">
    <property type="entry name" value="OAT_like"/>
    <property type="match status" value="1"/>
</dbReference>
<dbReference type="PIRSF" id="PIRSF000521">
    <property type="entry name" value="Transaminase_4ab_Lys_Orn"/>
    <property type="match status" value="1"/>
</dbReference>
<dbReference type="InterPro" id="IPR049704">
    <property type="entry name" value="Aminotrans_3_PPA_site"/>
</dbReference>
<keyword evidence="2 3" id="KW-0663">Pyridoxal phosphate</keyword>
<dbReference type="STRING" id="269800.Tfu_0206"/>
<dbReference type="KEGG" id="tfu:Tfu_0206"/>
<dbReference type="Gene3D" id="3.40.640.10">
    <property type="entry name" value="Type I PLP-dependent aspartate aminotransferase-like (Major domain)"/>
    <property type="match status" value="1"/>
</dbReference>
<comment type="similarity">
    <text evidence="1 3">Belongs to the class-III pyridoxal-phosphate-dependent aminotransferase family.</text>
</comment>
<evidence type="ECO:0000313" key="4">
    <source>
        <dbReference type="EMBL" id="AAZ54244.1"/>
    </source>
</evidence>
<dbReference type="EMBL" id="CP000088">
    <property type="protein sequence ID" value="AAZ54244.1"/>
    <property type="molecule type" value="Genomic_DNA"/>
</dbReference>
<evidence type="ECO:0000256" key="3">
    <source>
        <dbReference type="RuleBase" id="RU003560"/>
    </source>
</evidence>
<dbReference type="PROSITE" id="PS00600">
    <property type="entry name" value="AA_TRANSFER_CLASS_3"/>
    <property type="match status" value="1"/>
</dbReference>
<keyword evidence="4" id="KW-0032">Aminotransferase</keyword>
<dbReference type="RefSeq" id="WP_011290653.1">
    <property type="nucleotide sequence ID" value="NC_007333.1"/>
</dbReference>
<dbReference type="eggNOG" id="COG0161">
    <property type="taxonomic scope" value="Bacteria"/>
</dbReference>
<dbReference type="InterPro" id="IPR005814">
    <property type="entry name" value="Aminotrans_3"/>
</dbReference>
<dbReference type="PANTHER" id="PTHR43094">
    <property type="entry name" value="AMINOTRANSFERASE"/>
    <property type="match status" value="1"/>
</dbReference>
<dbReference type="InterPro" id="IPR015424">
    <property type="entry name" value="PyrdxlP-dep_Trfase"/>
</dbReference>
<dbReference type="PANTHER" id="PTHR43094:SF1">
    <property type="entry name" value="AMINOTRANSFERASE CLASS-III"/>
    <property type="match status" value="1"/>
</dbReference>
<dbReference type="SUPFAM" id="SSF53383">
    <property type="entry name" value="PLP-dependent transferases"/>
    <property type="match status" value="1"/>
</dbReference>
<name>Q47TH0_THEFY</name>
<sequence length="431" mass="45472">MSHTTSTALWPYLLPPSAHGDDSICAVSARGHRVRFADGRELLCGASGLWNANLGYGNPAIAQAVAQALHDASYLSAFRYENVYARRAAADLIEVSGPEHYSRVLFSSSGGAANDAAMKVARHYHALLGRTRRSLVVSLRGSYHGLTFGGFALTGEDLGQRLYGVDQRLVRHVRPNDTAELNALVSRAAKQIAAVVVEPVVGTGTIPLTDEYVAELLRLRAEHGFLLIADEVATGFGRTGSFFASQRWPEQPDLLITSKGLTNGTCPASAVIVSQRVADAFTEHDAVLSHAETQGATPLTCAAISATIAEMRRLDAVAAGQALGEKLGAGIAELMAEMPQIIGTTGVGCFRSLRIADASGAPLPQHRVPALVAAIRDAGAIVHPGPSGVQLVPALTYSDAELAELLDCVRRGILLMSSLSAPGGRWLRGCR</sequence>
<dbReference type="AlphaFoldDB" id="Q47TH0"/>
<dbReference type="InterPro" id="IPR015421">
    <property type="entry name" value="PyrdxlP-dep_Trfase_major"/>
</dbReference>